<evidence type="ECO:0000313" key="2">
    <source>
        <dbReference type="EMBL" id="THE65152.1"/>
    </source>
</evidence>
<proteinExistence type="predicted"/>
<comment type="caution">
    <text evidence="2">The sequence shown here is derived from an EMBL/GenBank/DDBJ whole genome shotgun (WGS) entry which is preliminary data.</text>
</comment>
<protein>
    <recommendedName>
        <fullName evidence="4">Serine kinase</fullName>
    </recommendedName>
</protein>
<accession>A0A4S3TLV4</accession>
<name>A0A4S3TLV4_9EURY</name>
<evidence type="ECO:0008006" key="4">
    <source>
        <dbReference type="Google" id="ProtNLM"/>
    </source>
</evidence>
<organism evidence="2 3">
    <name type="scientific">Salinadaptatus halalkaliphilus</name>
    <dbReference type="NCBI Taxonomy" id="2419781"/>
    <lineage>
        <taxon>Archaea</taxon>
        <taxon>Methanobacteriati</taxon>
        <taxon>Methanobacteriota</taxon>
        <taxon>Stenosarchaea group</taxon>
        <taxon>Halobacteria</taxon>
        <taxon>Halobacteriales</taxon>
        <taxon>Natrialbaceae</taxon>
        <taxon>Salinadaptatus</taxon>
    </lineage>
</organism>
<gene>
    <name evidence="2" type="ORF">D8Y22_07980</name>
</gene>
<evidence type="ECO:0000256" key="1">
    <source>
        <dbReference type="SAM" id="MobiDB-lite"/>
    </source>
</evidence>
<feature type="region of interest" description="Disordered" evidence="1">
    <location>
        <begin position="24"/>
        <end position="53"/>
    </location>
</feature>
<sequence>MTGCRYYEAFGRLIVADRSLPLTRIPSTEPHRETSQQDSIRVTRGGVPASPDGIERSLEQVYTDSSGNLEGYVDGDVCYWFDTAVGSLCVRRGHTVTVWTRTTGAMRALEQFIVGPGLRTAVAHQGAFVLHAGAVAIDGRAIVFLGPSGRGKSTAVAACAKCGHTVLADDAAAIACRSGEPVVLPSASRPAIDDETRRALERTIGTDESRRPTERMANGRQPVPLAAVLLLEDGDRFDRTTLSPPRGAFELLRATDTLVPDLDRSTLDARTATAGEIAGAVPVERVVRPRSLARMDTFVTRLEATVG</sequence>
<dbReference type="Proteomes" id="UP000318864">
    <property type="component" value="Unassembled WGS sequence"/>
</dbReference>
<dbReference type="AlphaFoldDB" id="A0A4S3TLV4"/>
<dbReference type="Gene3D" id="3.40.50.300">
    <property type="entry name" value="P-loop containing nucleotide triphosphate hydrolases"/>
    <property type="match status" value="1"/>
</dbReference>
<keyword evidence="3" id="KW-1185">Reference proteome</keyword>
<dbReference type="InterPro" id="IPR027417">
    <property type="entry name" value="P-loop_NTPase"/>
</dbReference>
<dbReference type="EMBL" id="RBZW01000021">
    <property type="protein sequence ID" value="THE65152.1"/>
    <property type="molecule type" value="Genomic_DNA"/>
</dbReference>
<dbReference type="RefSeq" id="WP_141464178.1">
    <property type="nucleotide sequence ID" value="NZ_RBZW01000021.1"/>
</dbReference>
<dbReference type="SUPFAM" id="SSF53795">
    <property type="entry name" value="PEP carboxykinase-like"/>
    <property type="match status" value="1"/>
</dbReference>
<evidence type="ECO:0000313" key="3">
    <source>
        <dbReference type="Proteomes" id="UP000318864"/>
    </source>
</evidence>
<reference evidence="2 3" key="1">
    <citation type="submission" date="2018-10" db="EMBL/GenBank/DDBJ databases">
        <title>Natronolimnobius sp. XQ-INN 246 isolated from Inner Mongolia Autonomous Region of China.</title>
        <authorList>
            <person name="Xue Q."/>
        </authorList>
    </citation>
    <scope>NUCLEOTIDE SEQUENCE [LARGE SCALE GENOMIC DNA]</scope>
    <source>
        <strain evidence="2 3">XQ-INN 246</strain>
    </source>
</reference>